<feature type="coiled-coil region" evidence="1">
    <location>
        <begin position="323"/>
        <end position="350"/>
    </location>
</feature>
<evidence type="ECO:0000313" key="4">
    <source>
        <dbReference type="Proteomes" id="UP000179807"/>
    </source>
</evidence>
<evidence type="ECO:0000256" key="2">
    <source>
        <dbReference type="SAM" id="MobiDB-lite"/>
    </source>
</evidence>
<evidence type="ECO:0008006" key="5">
    <source>
        <dbReference type="Google" id="ProtNLM"/>
    </source>
</evidence>
<feature type="region of interest" description="Disordered" evidence="2">
    <location>
        <begin position="223"/>
        <end position="291"/>
    </location>
</feature>
<feature type="compositionally biased region" description="Acidic residues" evidence="2">
    <location>
        <begin position="270"/>
        <end position="280"/>
    </location>
</feature>
<keyword evidence="4" id="KW-1185">Reference proteome</keyword>
<sequence>MQTEKPIIYKYKHMYELGNGDMVSCNFDFSALSTDDYQGFFNGLPQLLYKKVKSVRFCNDAYKKLENNHNATDEQLREMEYTIKGSNPNYFKYLAKIIWTVLPRAKLLYSLTIDGIPIHHDDFTKIVDSLRKCKSIRQISIVNTTVNRDDFIYFIDNVSPYRLEKIEFPNCHLTSDVYDTVCEFLNRQPPSSGNEWKLKILNLEGNGLTPDNFDVIEAMMQKKAHPNDSDDQTTITTGDEIQPFGKANNKDSSSSDDFSDGLKERKADLSSDDEEDEDYSDSDKKNTKEFKLGTPTAINKSRSQIALENIQKAAATVKPASPTNDLRRQNANLKRELQELLQKVNAVKYNDDVFLIGEGSADNLASIREVEEMIRDYEAEHGEIKI</sequence>
<proteinExistence type="predicted"/>
<dbReference type="AlphaFoldDB" id="A0A1J4J2M5"/>
<protein>
    <recommendedName>
        <fullName evidence="5">Leucine Rich Repeat family protein</fullName>
    </recommendedName>
</protein>
<organism evidence="3 4">
    <name type="scientific">Tritrichomonas foetus</name>
    <dbReference type="NCBI Taxonomy" id="1144522"/>
    <lineage>
        <taxon>Eukaryota</taxon>
        <taxon>Metamonada</taxon>
        <taxon>Parabasalia</taxon>
        <taxon>Tritrichomonadida</taxon>
        <taxon>Tritrichomonadidae</taxon>
        <taxon>Tritrichomonas</taxon>
    </lineage>
</organism>
<dbReference type="EMBL" id="MLAK01001448">
    <property type="protein sequence ID" value="OHS92985.1"/>
    <property type="molecule type" value="Genomic_DNA"/>
</dbReference>
<reference evidence="3" key="1">
    <citation type="submission" date="2016-10" db="EMBL/GenBank/DDBJ databases">
        <authorList>
            <person name="Benchimol M."/>
            <person name="Almeida L.G."/>
            <person name="Vasconcelos A.T."/>
            <person name="Perreira-Neves A."/>
            <person name="Rosa I.A."/>
            <person name="Tasca T."/>
            <person name="Bogo M.R."/>
            <person name="de Souza W."/>
        </authorList>
    </citation>
    <scope>NUCLEOTIDE SEQUENCE [LARGE SCALE GENOMIC DNA]</scope>
    <source>
        <strain evidence="3">K</strain>
    </source>
</reference>
<keyword evidence="1" id="KW-0175">Coiled coil</keyword>
<dbReference type="RefSeq" id="XP_068346122.1">
    <property type="nucleotide sequence ID" value="XM_068496482.1"/>
</dbReference>
<evidence type="ECO:0000313" key="3">
    <source>
        <dbReference type="EMBL" id="OHS92985.1"/>
    </source>
</evidence>
<dbReference type="GeneID" id="94831186"/>
<dbReference type="OrthoDB" id="10637119at2759"/>
<name>A0A1J4J2M5_9EUKA</name>
<dbReference type="SUPFAM" id="SSF52047">
    <property type="entry name" value="RNI-like"/>
    <property type="match status" value="1"/>
</dbReference>
<gene>
    <name evidence="3" type="ORF">TRFO_12180</name>
</gene>
<dbReference type="VEuPathDB" id="TrichDB:TRFO_12180"/>
<feature type="compositionally biased region" description="Basic and acidic residues" evidence="2">
    <location>
        <begin position="281"/>
        <end position="291"/>
    </location>
</feature>
<dbReference type="Proteomes" id="UP000179807">
    <property type="component" value="Unassembled WGS sequence"/>
</dbReference>
<evidence type="ECO:0000256" key="1">
    <source>
        <dbReference type="SAM" id="Coils"/>
    </source>
</evidence>
<dbReference type="Gene3D" id="3.80.10.10">
    <property type="entry name" value="Ribonuclease Inhibitor"/>
    <property type="match status" value="1"/>
</dbReference>
<accession>A0A1J4J2M5</accession>
<feature type="compositionally biased region" description="Basic and acidic residues" evidence="2">
    <location>
        <begin position="260"/>
        <end position="269"/>
    </location>
</feature>
<dbReference type="InterPro" id="IPR032675">
    <property type="entry name" value="LRR_dom_sf"/>
</dbReference>
<comment type="caution">
    <text evidence="3">The sequence shown here is derived from an EMBL/GenBank/DDBJ whole genome shotgun (WGS) entry which is preliminary data.</text>
</comment>